<name>A0A0C7LF42_PARSO</name>
<evidence type="ECO:0000256" key="1">
    <source>
        <dbReference type="SAM" id="Phobius"/>
    </source>
</evidence>
<dbReference type="Proteomes" id="UP000049127">
    <property type="component" value="Unassembled WGS sequence"/>
</dbReference>
<reference evidence="2 3" key="1">
    <citation type="submission" date="2015-01" db="EMBL/GenBank/DDBJ databases">
        <authorList>
            <person name="Aslett A.Martin."/>
            <person name="De Silva Nishadi"/>
        </authorList>
    </citation>
    <scope>NUCLEOTIDE SEQUENCE [LARGE SCALE GENOMIC DNA]</scope>
    <source>
        <strain evidence="2 3">R28058</strain>
    </source>
</reference>
<feature type="transmembrane region" description="Helical" evidence="1">
    <location>
        <begin position="31"/>
        <end position="49"/>
    </location>
</feature>
<proteinExistence type="predicted"/>
<evidence type="ECO:0000313" key="2">
    <source>
        <dbReference type="EMBL" id="CEP41738.1"/>
    </source>
</evidence>
<keyword evidence="1" id="KW-0472">Membrane</keyword>
<dbReference type="EMBL" id="CEKZ01000027">
    <property type="protein sequence ID" value="CEP41738.1"/>
    <property type="molecule type" value="Genomic_DNA"/>
</dbReference>
<dbReference type="AlphaFoldDB" id="A0A0C7LF42"/>
<evidence type="ECO:0000313" key="3">
    <source>
        <dbReference type="Proteomes" id="UP000049127"/>
    </source>
</evidence>
<protein>
    <submittedName>
        <fullName evidence="2">Uncharacterized protein</fullName>
    </submittedName>
</protein>
<keyword evidence="1" id="KW-0812">Transmembrane</keyword>
<feature type="transmembrane region" description="Helical" evidence="1">
    <location>
        <begin position="7"/>
        <end position="25"/>
    </location>
</feature>
<dbReference type="RefSeq" id="WP_155486038.1">
    <property type="nucleotide sequence ID" value="NZ_CDNI01000027.1"/>
</dbReference>
<organism evidence="2 3">
    <name type="scientific">Paraclostridium sordellii</name>
    <name type="common">Clostridium sordellii</name>
    <dbReference type="NCBI Taxonomy" id="1505"/>
    <lineage>
        <taxon>Bacteria</taxon>
        <taxon>Bacillati</taxon>
        <taxon>Bacillota</taxon>
        <taxon>Clostridia</taxon>
        <taxon>Peptostreptococcales</taxon>
        <taxon>Peptostreptococcaceae</taxon>
        <taxon>Paraclostridium</taxon>
    </lineage>
</organism>
<keyword evidence="1" id="KW-1133">Transmembrane helix</keyword>
<gene>
    <name evidence="2" type="ORF">R28058_32421</name>
</gene>
<sequence length="55" mass="6411">MKNKFTVMIILVLIAMVIFFIVFDIFKFNKISGYIISGLVYGFILNILYKKLKST</sequence>
<accession>A0A0C7LF42</accession>